<dbReference type="SUPFAM" id="SSF54427">
    <property type="entry name" value="NTF2-like"/>
    <property type="match status" value="1"/>
</dbReference>
<dbReference type="AlphaFoldDB" id="A0A2A4X8M3"/>
<dbReference type="InterPro" id="IPR032710">
    <property type="entry name" value="NTF2-like_dom_sf"/>
</dbReference>
<proteinExistence type="predicted"/>
<comment type="caution">
    <text evidence="2">The sequence shown here is derived from an EMBL/GenBank/DDBJ whole genome shotgun (WGS) entry which is preliminary data.</text>
</comment>
<dbReference type="Proteomes" id="UP000218767">
    <property type="component" value="Unassembled WGS sequence"/>
</dbReference>
<gene>
    <name evidence="2" type="ORF">COB20_05955</name>
</gene>
<evidence type="ECO:0000259" key="1">
    <source>
        <dbReference type="Pfam" id="PF13577"/>
    </source>
</evidence>
<feature type="domain" description="SnoaL-like" evidence="1">
    <location>
        <begin position="60"/>
        <end position="178"/>
    </location>
</feature>
<accession>A0A2A4X8M3</accession>
<evidence type="ECO:0000313" key="3">
    <source>
        <dbReference type="Proteomes" id="UP000218767"/>
    </source>
</evidence>
<dbReference type="CDD" id="cd00531">
    <property type="entry name" value="NTF2_like"/>
    <property type="match status" value="1"/>
</dbReference>
<reference evidence="3" key="1">
    <citation type="submission" date="2017-08" db="EMBL/GenBank/DDBJ databases">
        <title>A dynamic microbial community with high functional redundancy inhabits the cold, oxic subseafloor aquifer.</title>
        <authorList>
            <person name="Tully B.J."/>
            <person name="Wheat C.G."/>
            <person name="Glazer B.T."/>
            <person name="Huber J.A."/>
        </authorList>
    </citation>
    <scope>NUCLEOTIDE SEQUENCE [LARGE SCALE GENOMIC DNA]</scope>
</reference>
<dbReference type="Gene3D" id="3.10.450.50">
    <property type="match status" value="1"/>
</dbReference>
<dbReference type="EMBL" id="NVUL01000024">
    <property type="protein sequence ID" value="PCI78953.1"/>
    <property type="molecule type" value="Genomic_DNA"/>
</dbReference>
<protein>
    <recommendedName>
        <fullName evidence="1">SnoaL-like domain-containing protein</fullName>
    </recommendedName>
</protein>
<dbReference type="InterPro" id="IPR037401">
    <property type="entry name" value="SnoaL-like"/>
</dbReference>
<sequence>MRCFPRGQAQLFSAVRRRPIQYQSYTLLILIRKTKMIKRLLFIITLSIGLIPASYAGDVYRDCANLVTDYAYFRDRFDAVEFSNLFTQDASLSVGSQTWEGRENIRARIEGLDKSGSIRHLMSTVRIEPVDELHATGVSYATIYTSAAGSNSTEGFAIIGEYHDSFLLTDDGWKISSRELKSVFSYEDK</sequence>
<organism evidence="2 3">
    <name type="scientific">SAR86 cluster bacterium</name>
    <dbReference type="NCBI Taxonomy" id="2030880"/>
    <lineage>
        <taxon>Bacteria</taxon>
        <taxon>Pseudomonadati</taxon>
        <taxon>Pseudomonadota</taxon>
        <taxon>Gammaproteobacteria</taxon>
        <taxon>SAR86 cluster</taxon>
    </lineage>
</organism>
<evidence type="ECO:0000313" key="2">
    <source>
        <dbReference type="EMBL" id="PCI78953.1"/>
    </source>
</evidence>
<dbReference type="Pfam" id="PF13577">
    <property type="entry name" value="SnoaL_4"/>
    <property type="match status" value="1"/>
</dbReference>
<name>A0A2A4X8M3_9GAMM</name>